<gene>
    <name evidence="1" type="ORF">MSG28_015229</name>
</gene>
<organism evidence="1 2">
    <name type="scientific">Choristoneura fumiferana</name>
    <name type="common">Spruce budworm moth</name>
    <name type="synonym">Archips fumiferana</name>
    <dbReference type="NCBI Taxonomy" id="7141"/>
    <lineage>
        <taxon>Eukaryota</taxon>
        <taxon>Metazoa</taxon>
        <taxon>Ecdysozoa</taxon>
        <taxon>Arthropoda</taxon>
        <taxon>Hexapoda</taxon>
        <taxon>Insecta</taxon>
        <taxon>Pterygota</taxon>
        <taxon>Neoptera</taxon>
        <taxon>Endopterygota</taxon>
        <taxon>Lepidoptera</taxon>
        <taxon>Glossata</taxon>
        <taxon>Ditrysia</taxon>
        <taxon>Tortricoidea</taxon>
        <taxon>Tortricidae</taxon>
        <taxon>Tortricinae</taxon>
        <taxon>Choristoneura</taxon>
    </lineage>
</organism>
<keyword evidence="2" id="KW-1185">Reference proteome</keyword>
<accession>A0ACC0KYX9</accession>
<evidence type="ECO:0000313" key="2">
    <source>
        <dbReference type="Proteomes" id="UP001064048"/>
    </source>
</evidence>
<dbReference type="EMBL" id="CM046127">
    <property type="protein sequence ID" value="KAI8441697.1"/>
    <property type="molecule type" value="Genomic_DNA"/>
</dbReference>
<name>A0ACC0KYX9_CHOFU</name>
<sequence length="1908" mass="215952">MADSLAAMVQGFTGSGFAVSLLDDEGKTYTLMPHAPKGRHGMRNGMGMGSGMGSGVDRGMGTGMPPAQRCDSSSQATDGRYASIYKVQHCKITPTSPPVQLTEFPPQRAELCPGHGNFEVGGLGSGETGFSPNRTNCYRGAAMCWTDRGSVCSPRPSRDPDAFASSLRKYPPSPDRSSEMVERLITYSQGKNYTRSCHRQHSPVSRYADAPAPYDRTSRTSRHSEYEPEAIRRHRSPEEYPTRERRGYDGECYRKQSYCKTNDIRYVRDLSRRLKETIKSMSSYPVTQPEIPECTEASERNVLPPTEICFANTVNMQIQAAAEMVSQRVETVPIPVPDTRTVAVPLTPSSSDATPLFPQPKESLVSRSVQTLDTVINRRSVQTTTSTIELPVEKIKIPTRKSKSFSEFSVDKDLKDEILEWLEDTSDPKVKKIQESVIKKIGNKVKKFSGFSSERFNFKTYCHRCQRDNKAMKQHIANELHKIHLYCCSSCNSSEVLKVESNPQKVIDQNDFEEIVKDWINGICIKKRDFLQRPVKKDQIYTTIVHRLKNSFIEKPTINRDQSLRAEILDILHEIPIEHHGSSKNSHLNVLADALISKLENISVQENKKETKRAKGEVAEDNAYLPKNLQPSEKELKGLVADAMIDLINKTNTIIKPDCIEEIEMDLTDILMDSISSLRVRENNSAKEEVANLLHSVIKLPVSEAIDFATQLTGHLKHKVSDKFESIIKNQQQTVMMFHNASKRNINIRNPSTTEPSSTDNNEQESDGYVNHCVKKLSKEIDEWLTNLQISQPDDKQFKHRVVHDLASDIIDRHKYLELNNSKCTDIDELEHLKYQIFKWINKLVGEDIMTTIDHAAELMQRIRKHLDPFFGGFHEHIKNYSSNVYRNNSQTVESTSKRTSNSKVINDITNCSICKHKESLVSQSPSNNAQTVLTLRSNQSYNKDPGRDAGFNSNQQPGPSRPDLKSTSINERPACQSVANTSKPLVSSLRPPCCSGPYVPGTPSMKQLNEEFSDFLTAWVQEIPIPANNPEEEAIAEKARIGIEHGIWKTIIKIKFHPEIFHNRFYYEDVLGEEVDELLDCLPQTQELLDRRHWLKAKLIEKTTEITDLIKAVASPASYKQQLAQQISGNLPRTRVKPEATDPKKQYEEMLIQCIAEDFILSTRYKEDDKVKAVAYKNKVIKRIEAFLDEVKKTHGKEIEDLDKELCVNDIFSALHKVPQPSEETIKEEADEILLGIEIDQWFTDLPVVKNDEQMEQLHRKRLKDALTKKLHEMEKELNVADCYAEPEFRHEISLFLDKIPLEKDEDLNMNFMVEELTNRMKNRERAGGRRRSVAFQDDHNQQQIKNAGQSRRQSQGRLLDGSAQGYNQAQPNQDDYQKFAMERPACSSMINPPPEPEEYANAQGFNYYEPSQKWYSWDSRGNPKESSMNALQEPQFVYAPGQFREENLGGDFGQTLHGGLRPSERYAYTDPVDSPNVQRPGPSLPRFFDSQANVIPHNTSAVPNQPNMDVGPPMNSQMIGMRRMSAGPQNFNAPVGGPMINEQANAIPPYPMPQNVQALPPERSMNRTTYNRFHEQRPISSSIIEPSGEFVSLLYDSKGIPPQYLSPQGSPMMQQPHFEPCAQPREQPVGGRLSMNQPPQNASQVGPGHISQRAMSPLRSNDIRKQPSSHEEVVKAQSVHQSRRGQTNMNASQGRLSLSRQDNVNTSNAARTPRVIVPEPELHNSAREARQVENEDVLADKFQKFGPLSCQSGAREAQSRSTPLPSSRSGVHTNEVLNRSGPPGTLPSSQDQRFLAPNPPPSGISISNQPGGFSTPNQRTSNAIPPNVKEKRLIDRGRQRRVETDTDDDEEEERVRCQCIERVRKCRRKRMGPSICDCDDCLGAFPYYFPMGCPYPYMFNSRRHCP</sequence>
<proteinExistence type="predicted"/>
<dbReference type="Proteomes" id="UP001064048">
    <property type="component" value="Chromosome 27"/>
</dbReference>
<protein>
    <submittedName>
        <fullName evidence="1">Uncharacterized protein</fullName>
    </submittedName>
</protein>
<reference evidence="1 2" key="1">
    <citation type="journal article" date="2022" name="Genome Biol. Evol.">
        <title>The Spruce Budworm Genome: Reconstructing the Evolutionary History of Antifreeze Proteins.</title>
        <authorList>
            <person name="Beliveau C."/>
            <person name="Gagne P."/>
            <person name="Picq S."/>
            <person name="Vernygora O."/>
            <person name="Keeling C.I."/>
            <person name="Pinkney K."/>
            <person name="Doucet D."/>
            <person name="Wen F."/>
            <person name="Johnston J.S."/>
            <person name="Maaroufi H."/>
            <person name="Boyle B."/>
            <person name="Laroche J."/>
            <person name="Dewar K."/>
            <person name="Juretic N."/>
            <person name="Blackburn G."/>
            <person name="Nisole A."/>
            <person name="Brunet B."/>
            <person name="Brandao M."/>
            <person name="Lumley L."/>
            <person name="Duan J."/>
            <person name="Quan G."/>
            <person name="Lucarotti C.J."/>
            <person name="Roe A.D."/>
            <person name="Sperling F.A.H."/>
            <person name="Levesque R.C."/>
            <person name="Cusson M."/>
        </authorList>
    </citation>
    <scope>NUCLEOTIDE SEQUENCE [LARGE SCALE GENOMIC DNA]</scope>
    <source>
        <strain evidence="1">Glfc:IPQL:Cfum</strain>
    </source>
</reference>
<comment type="caution">
    <text evidence="1">The sequence shown here is derived from an EMBL/GenBank/DDBJ whole genome shotgun (WGS) entry which is preliminary data.</text>
</comment>
<evidence type="ECO:0000313" key="1">
    <source>
        <dbReference type="EMBL" id="KAI8441697.1"/>
    </source>
</evidence>